<dbReference type="AlphaFoldDB" id="A0A0D2X1I6"/>
<keyword evidence="3" id="KW-1185">Reference proteome</keyword>
<keyword evidence="1" id="KW-0812">Transmembrane</keyword>
<keyword evidence="1" id="KW-0472">Membrane</keyword>
<dbReference type="InParanoid" id="A0A0D2X1I6"/>
<dbReference type="OrthoDB" id="201504at2759"/>
<dbReference type="Pfam" id="PF06966">
    <property type="entry name" value="DUF1295"/>
    <property type="match status" value="1"/>
</dbReference>
<dbReference type="EMBL" id="KE346362">
    <property type="protein sequence ID" value="KJE90874.1"/>
    <property type="molecule type" value="Genomic_DNA"/>
</dbReference>
<reference evidence="3" key="1">
    <citation type="submission" date="2011-02" db="EMBL/GenBank/DDBJ databases">
        <title>The Genome Sequence of Capsaspora owczarzaki ATCC 30864.</title>
        <authorList>
            <person name="Russ C."/>
            <person name="Cuomo C."/>
            <person name="Burger G."/>
            <person name="Gray M.W."/>
            <person name="Holland P.W.H."/>
            <person name="King N."/>
            <person name="Lang F.B.F."/>
            <person name="Roger A.J."/>
            <person name="Ruiz-Trillo I."/>
            <person name="Young S.K."/>
            <person name="Zeng Q."/>
            <person name="Gargeya S."/>
            <person name="Alvarado L."/>
            <person name="Berlin A."/>
            <person name="Chapman S.B."/>
            <person name="Chen Z."/>
            <person name="Freedman E."/>
            <person name="Gellesch M."/>
            <person name="Goldberg J."/>
            <person name="Griggs A."/>
            <person name="Gujja S."/>
            <person name="Heilman E."/>
            <person name="Heiman D."/>
            <person name="Howarth C."/>
            <person name="Mehta T."/>
            <person name="Neiman D."/>
            <person name="Pearson M."/>
            <person name="Roberts A."/>
            <person name="Saif S."/>
            <person name="Shea T."/>
            <person name="Shenoy N."/>
            <person name="Sisk P."/>
            <person name="Stolte C."/>
            <person name="Sykes S."/>
            <person name="White J."/>
            <person name="Yandava C."/>
            <person name="Haas B."/>
            <person name="Nusbaum C."/>
            <person name="Birren B."/>
        </authorList>
    </citation>
    <scope>NUCLEOTIDE SEQUENCE</scope>
    <source>
        <strain evidence="3">ATCC 30864</strain>
    </source>
</reference>
<dbReference type="eggNOG" id="KOG4650">
    <property type="taxonomic scope" value="Eukaryota"/>
</dbReference>
<keyword evidence="1" id="KW-1133">Transmembrane helix</keyword>
<protein>
    <submittedName>
        <fullName evidence="2">Steroid 5-alpha reductase family enzyme</fullName>
    </submittedName>
</protein>
<accession>A0A0D2X1I6</accession>
<feature type="transmembrane region" description="Helical" evidence="1">
    <location>
        <begin position="418"/>
        <end position="434"/>
    </location>
</feature>
<dbReference type="PROSITE" id="PS50244">
    <property type="entry name" value="S5A_REDUCTASE"/>
    <property type="match status" value="1"/>
</dbReference>
<feature type="transmembrane region" description="Helical" evidence="1">
    <location>
        <begin position="377"/>
        <end position="397"/>
    </location>
</feature>
<dbReference type="PANTHER" id="PTHR32251">
    <property type="entry name" value="3-OXO-5-ALPHA-STEROID 4-DEHYDROGENASE"/>
    <property type="match status" value="1"/>
</dbReference>
<proteinExistence type="predicted"/>
<dbReference type="Proteomes" id="UP000008743">
    <property type="component" value="Unassembled WGS sequence"/>
</dbReference>
<feature type="transmembrane region" description="Helical" evidence="1">
    <location>
        <begin position="333"/>
        <end position="357"/>
    </location>
</feature>
<gene>
    <name evidence="2" type="ORF">CAOG_002111</name>
</gene>
<dbReference type="Gene3D" id="1.20.120.1630">
    <property type="match status" value="1"/>
</dbReference>
<organism evidence="2 3">
    <name type="scientific">Capsaspora owczarzaki (strain ATCC 30864)</name>
    <dbReference type="NCBI Taxonomy" id="595528"/>
    <lineage>
        <taxon>Eukaryota</taxon>
        <taxon>Filasterea</taxon>
        <taxon>Capsaspora</taxon>
    </lineage>
</organism>
<feature type="transmembrane region" description="Helical" evidence="1">
    <location>
        <begin position="237"/>
        <end position="257"/>
    </location>
</feature>
<feature type="transmembrane region" description="Helical" evidence="1">
    <location>
        <begin position="294"/>
        <end position="312"/>
    </location>
</feature>
<dbReference type="GO" id="GO:0016020">
    <property type="term" value="C:membrane"/>
    <property type="evidence" value="ECO:0007669"/>
    <property type="project" value="TreeGrafter"/>
</dbReference>
<dbReference type="InterPro" id="IPR010721">
    <property type="entry name" value="UstE-like"/>
</dbReference>
<sequence length="500" mass="52921">MDALRGLASQIAVLVVPASPPPSTPGDSGSLPPLDALLEQLLSTRLGVAIAAAAFVGACSGIARVMLANSLPAVVGGVQVPATTPPPPSSTPTSVSPAAAAAASGPAAVGDAAAPISSSGGLITAVAFSPFHLAAWATEQAAKAVARVAAAPNGQVGATAPAASADAVAAAGTGSGTSQLFSVIRAAIRGLLVPVHVVNSVRRAVHNAAFHGAKLLAAVLRQSLPSFSQVLENSPRLGGLLSLLCASSLLWLVSVRINDVSIVDPFWSLGFLILTAVFRNHRATATGFAGRKDLILLLVSLWAVRLSAYLFYRNYGQGEDFRYQAFRRRHGPKYWWVSLFQTFWLQSVLCFLVGFPLLTAQRGSAPMYFTDKDLVGATMWVVGFLFEAIGDLQLTLFKRNPANEGKLLTTGLWRFTRHPNYFGNALMFWGYYVIACNARFGWTTIPAPLLMTYLLTSLSGVPMLERSLIRKKPEFVAYAARTSAFIPWFPANIDSASIVL</sequence>
<name>A0A0D2X1I6_CAPO3</name>
<dbReference type="RefSeq" id="XP_004348861.2">
    <property type="nucleotide sequence ID" value="XM_004348811.2"/>
</dbReference>
<evidence type="ECO:0000256" key="1">
    <source>
        <dbReference type="SAM" id="Phobius"/>
    </source>
</evidence>
<dbReference type="FunCoup" id="A0A0D2X1I6">
    <property type="interactions" value="122"/>
</dbReference>
<dbReference type="PANTHER" id="PTHR32251:SF17">
    <property type="entry name" value="STEROID 5-ALPHA REDUCTASE C-TERMINAL DOMAIN-CONTAINING PROTEIN"/>
    <property type="match status" value="1"/>
</dbReference>
<dbReference type="PhylomeDB" id="A0A0D2X1I6"/>
<evidence type="ECO:0000313" key="2">
    <source>
        <dbReference type="EMBL" id="KJE90874.1"/>
    </source>
</evidence>
<evidence type="ECO:0000313" key="3">
    <source>
        <dbReference type="Proteomes" id="UP000008743"/>
    </source>
</evidence>